<organism evidence="1 2">
    <name type="scientific">Rosa chinensis</name>
    <name type="common">China rose</name>
    <dbReference type="NCBI Taxonomy" id="74649"/>
    <lineage>
        <taxon>Eukaryota</taxon>
        <taxon>Viridiplantae</taxon>
        <taxon>Streptophyta</taxon>
        <taxon>Embryophyta</taxon>
        <taxon>Tracheophyta</taxon>
        <taxon>Spermatophyta</taxon>
        <taxon>Magnoliopsida</taxon>
        <taxon>eudicotyledons</taxon>
        <taxon>Gunneridae</taxon>
        <taxon>Pentapetalae</taxon>
        <taxon>rosids</taxon>
        <taxon>fabids</taxon>
        <taxon>Rosales</taxon>
        <taxon>Rosaceae</taxon>
        <taxon>Rosoideae</taxon>
        <taxon>Rosoideae incertae sedis</taxon>
        <taxon>Rosa</taxon>
    </lineage>
</organism>
<comment type="caution">
    <text evidence="1">The sequence shown here is derived from an EMBL/GenBank/DDBJ whole genome shotgun (WGS) entry which is preliminary data.</text>
</comment>
<dbReference type="Proteomes" id="UP000238479">
    <property type="component" value="Chromosome 3"/>
</dbReference>
<evidence type="ECO:0000313" key="2">
    <source>
        <dbReference type="Proteomes" id="UP000238479"/>
    </source>
</evidence>
<sequence>MVFLIRAVVLGGMAYPSSMVAECGGDPARPLQARLIDGDAGPFSWLISLIIGLPSLLAVEPSNVGMDRLRRFVTHLPCVANRLAYLAN</sequence>
<keyword evidence="2" id="KW-1185">Reference proteome</keyword>
<protein>
    <submittedName>
        <fullName evidence="1">Uncharacterized protein</fullName>
    </submittedName>
</protein>
<dbReference type="AlphaFoldDB" id="A0A2P6RAM5"/>
<reference evidence="1 2" key="1">
    <citation type="journal article" date="2018" name="Nat. Genet.">
        <title>The Rosa genome provides new insights in the design of modern roses.</title>
        <authorList>
            <person name="Bendahmane M."/>
        </authorList>
    </citation>
    <scope>NUCLEOTIDE SEQUENCE [LARGE SCALE GENOMIC DNA]</scope>
    <source>
        <strain evidence="2">cv. Old Blush</strain>
    </source>
</reference>
<evidence type="ECO:0000313" key="1">
    <source>
        <dbReference type="EMBL" id="PRQ43490.1"/>
    </source>
</evidence>
<dbReference type="EMBL" id="PDCK01000041">
    <property type="protein sequence ID" value="PRQ43490.1"/>
    <property type="molecule type" value="Genomic_DNA"/>
</dbReference>
<gene>
    <name evidence="1" type="ORF">RchiOBHm_Chr3g0469041</name>
</gene>
<accession>A0A2P6RAM5</accession>
<dbReference type="Gramene" id="PRQ43490">
    <property type="protein sequence ID" value="PRQ43490"/>
    <property type="gene ID" value="RchiOBHm_Chr3g0469041"/>
</dbReference>
<name>A0A2P6RAM5_ROSCH</name>
<proteinExistence type="predicted"/>